<evidence type="ECO:0000256" key="1">
    <source>
        <dbReference type="SAM" id="MobiDB-lite"/>
    </source>
</evidence>
<evidence type="ECO:0000313" key="3">
    <source>
        <dbReference type="Proteomes" id="UP000721236"/>
    </source>
</evidence>
<reference evidence="2 3" key="1">
    <citation type="submission" date="2021-08" db="EMBL/GenBank/DDBJ databases">
        <authorList>
            <person name="Peeters C."/>
        </authorList>
    </citation>
    <scope>NUCLEOTIDE SEQUENCE [LARGE SCALE GENOMIC DNA]</scope>
    <source>
        <strain evidence="2 3">LMG 21510</strain>
    </source>
</reference>
<gene>
    <name evidence="2" type="ORF">LMG21510_01434</name>
</gene>
<dbReference type="EMBL" id="CAJZAH010000001">
    <property type="protein sequence ID" value="CAG9169450.1"/>
    <property type="molecule type" value="Genomic_DNA"/>
</dbReference>
<organism evidence="2 3">
    <name type="scientific">Cupriavidus respiraculi</name>
    <dbReference type="NCBI Taxonomy" id="195930"/>
    <lineage>
        <taxon>Bacteria</taxon>
        <taxon>Pseudomonadati</taxon>
        <taxon>Pseudomonadota</taxon>
        <taxon>Betaproteobacteria</taxon>
        <taxon>Burkholderiales</taxon>
        <taxon>Burkholderiaceae</taxon>
        <taxon>Cupriavidus</taxon>
    </lineage>
</organism>
<evidence type="ECO:0000313" key="2">
    <source>
        <dbReference type="EMBL" id="CAG9169450.1"/>
    </source>
</evidence>
<sequence>MPVSVAVQPFPAERFGHNVDAVVNSVTDGDLAGAVSRPRPAPLQSHPALTAGAAPPAAPARHEALPASPASAGAVTTGVASHVTQATGAMTGALMRSLAPLAAGAGATP</sequence>
<proteinExistence type="predicted"/>
<comment type="caution">
    <text evidence="2">The sequence shown here is derived from an EMBL/GenBank/DDBJ whole genome shotgun (WGS) entry which is preliminary data.</text>
</comment>
<feature type="region of interest" description="Disordered" evidence="1">
    <location>
        <begin position="31"/>
        <end position="79"/>
    </location>
</feature>
<name>A0ABM8WPS3_9BURK</name>
<accession>A0ABM8WPS3</accession>
<dbReference type="Proteomes" id="UP000721236">
    <property type="component" value="Unassembled WGS sequence"/>
</dbReference>
<protein>
    <submittedName>
        <fullName evidence="2">Uncharacterized protein</fullName>
    </submittedName>
</protein>
<keyword evidence="3" id="KW-1185">Reference proteome</keyword>